<keyword evidence="2" id="KW-0732">Signal</keyword>
<organism evidence="3 4">
    <name type="scientific">Nocardiopsis tropica</name>
    <dbReference type="NCBI Taxonomy" id="109330"/>
    <lineage>
        <taxon>Bacteria</taxon>
        <taxon>Bacillati</taxon>
        <taxon>Actinomycetota</taxon>
        <taxon>Actinomycetes</taxon>
        <taxon>Streptosporangiales</taxon>
        <taxon>Nocardiopsidaceae</taxon>
        <taxon>Nocardiopsis</taxon>
    </lineage>
</organism>
<gene>
    <name evidence="3" type="ORF">ABUK86_19695</name>
</gene>
<dbReference type="Proteomes" id="UP001432401">
    <property type="component" value="Unassembled WGS sequence"/>
</dbReference>
<feature type="region of interest" description="Disordered" evidence="1">
    <location>
        <begin position="36"/>
        <end position="91"/>
    </location>
</feature>
<accession>A0ABV1ZZI0</accession>
<dbReference type="RefSeq" id="WP_352984933.1">
    <property type="nucleotide sequence ID" value="NZ_JBEQNA010000010.1"/>
</dbReference>
<protein>
    <submittedName>
        <fullName evidence="3">DNA primase</fullName>
    </submittedName>
</protein>
<name>A0ABV1ZZI0_9ACTN</name>
<feature type="signal peptide" evidence="2">
    <location>
        <begin position="1"/>
        <end position="33"/>
    </location>
</feature>
<evidence type="ECO:0000256" key="1">
    <source>
        <dbReference type="SAM" id="MobiDB-lite"/>
    </source>
</evidence>
<evidence type="ECO:0000313" key="3">
    <source>
        <dbReference type="EMBL" id="MES0836010.1"/>
    </source>
</evidence>
<comment type="caution">
    <text evidence="3">The sequence shown here is derived from an EMBL/GenBank/DDBJ whole genome shotgun (WGS) entry which is preliminary data.</text>
</comment>
<dbReference type="PROSITE" id="PS51257">
    <property type="entry name" value="PROKAR_LIPOPROTEIN"/>
    <property type="match status" value="1"/>
</dbReference>
<evidence type="ECO:0000313" key="4">
    <source>
        <dbReference type="Proteomes" id="UP001432401"/>
    </source>
</evidence>
<proteinExistence type="predicted"/>
<feature type="compositionally biased region" description="Acidic residues" evidence="1">
    <location>
        <begin position="37"/>
        <end position="91"/>
    </location>
</feature>
<dbReference type="EMBL" id="JBEQNB010000010">
    <property type="protein sequence ID" value="MES0836010.1"/>
    <property type="molecule type" value="Genomic_DNA"/>
</dbReference>
<sequence>MKLLDPLLATLPVLRRVLAVGALSAFVVLGTAACDDVLPDVDTEQQDDGDQDDGDQNDGDQNDDGDDGDDGGDDQDGDGDDQDDQDDDGEG</sequence>
<keyword evidence="4" id="KW-1185">Reference proteome</keyword>
<feature type="chain" id="PRO_5046986505" evidence="2">
    <location>
        <begin position="34"/>
        <end position="91"/>
    </location>
</feature>
<reference evidence="3 4" key="1">
    <citation type="submission" date="2024-06" db="EMBL/GenBank/DDBJ databases">
        <authorList>
            <person name="Bataeva Y.V."/>
            <person name="Grigorian L.N."/>
            <person name="Solomentsev V.I."/>
        </authorList>
    </citation>
    <scope>NUCLEOTIDE SEQUENCE [LARGE SCALE GENOMIC DNA]</scope>
    <source>
        <strain evidence="4">SCPM-O-B-12605 (RCAM04882)</strain>
    </source>
</reference>
<evidence type="ECO:0000256" key="2">
    <source>
        <dbReference type="SAM" id="SignalP"/>
    </source>
</evidence>